<dbReference type="EMBL" id="MWWU01000002">
    <property type="protein sequence ID" value="OZG56147.1"/>
    <property type="molecule type" value="Genomic_DNA"/>
</dbReference>
<dbReference type="Pfam" id="PF02482">
    <property type="entry name" value="Ribosomal_S30AE"/>
    <property type="match status" value="1"/>
</dbReference>
<dbReference type="InterPro" id="IPR050574">
    <property type="entry name" value="HPF/YfiA_ribosome-assoc"/>
</dbReference>
<dbReference type="Gene3D" id="3.30.160.100">
    <property type="entry name" value="Ribosome hibernation promotion factor-like"/>
    <property type="match status" value="1"/>
</dbReference>
<dbReference type="InterPro" id="IPR034694">
    <property type="entry name" value="HPF_long/plastid"/>
</dbReference>
<dbReference type="InterPro" id="IPR036567">
    <property type="entry name" value="RHF-like"/>
</dbReference>
<dbReference type="InterPro" id="IPR003489">
    <property type="entry name" value="RHF/RaiA"/>
</dbReference>
<name>A0A261FAG2_9BIFI</name>
<proteinExistence type="inferred from homology"/>
<organism evidence="6 7">
    <name type="scientific">Aeriscardovia aeriphila</name>
    <dbReference type="NCBI Taxonomy" id="218139"/>
    <lineage>
        <taxon>Bacteria</taxon>
        <taxon>Bacillati</taxon>
        <taxon>Actinomycetota</taxon>
        <taxon>Actinomycetes</taxon>
        <taxon>Bifidobacteriales</taxon>
        <taxon>Bifidobacteriaceae</taxon>
        <taxon>Aeriscardovia</taxon>
    </lineage>
</organism>
<comment type="subunit">
    <text evidence="3">Interacts with 100S ribosomes.</text>
</comment>
<sequence length="233" mass="26047">MDIVVTGRHTTVSDKFHDVVDTKMQRVETIAPDVSRIQVVVTREGNPSQADTAKRVELTIIAGRDVVRAEASSTDEYSALDLALDKLTLRLRRTRDRRKNHRRGLENVPAPDLAAEFELQKAVERAENEEQAPNGADALAKELDPGESIEVQVGDTPVVIRRKLHIAEPMTIDDALYQMELIGHDFFLFTNSANGRASVVYRRHGYSYGVFEIDTADNLRKAREAARKAAKKA</sequence>
<dbReference type="GO" id="GO:0043024">
    <property type="term" value="F:ribosomal small subunit binding"/>
    <property type="evidence" value="ECO:0007669"/>
    <property type="project" value="TreeGrafter"/>
</dbReference>
<comment type="similarity">
    <text evidence="3">Belongs to the HPF/YfiA ribosome-associated protein family. Long HPF subfamily.</text>
</comment>
<dbReference type="InterPro" id="IPR032528">
    <property type="entry name" value="Ribosom_S30AE_C"/>
</dbReference>
<keyword evidence="1 3" id="KW-0963">Cytoplasm</keyword>
<evidence type="ECO:0000313" key="6">
    <source>
        <dbReference type="EMBL" id="OZG56147.1"/>
    </source>
</evidence>
<dbReference type="PANTHER" id="PTHR33231:SF1">
    <property type="entry name" value="30S RIBOSOMAL PROTEIN"/>
    <property type="match status" value="1"/>
</dbReference>
<evidence type="ECO:0000313" key="7">
    <source>
        <dbReference type="Proteomes" id="UP000228976"/>
    </source>
</evidence>
<protein>
    <recommendedName>
        <fullName evidence="3">Ribosome hibernation promoting factor</fullName>
        <shortName evidence="3">HPF</shortName>
    </recommendedName>
</protein>
<keyword evidence="7" id="KW-1185">Reference proteome</keyword>
<keyword evidence="2 3" id="KW-0810">Translation regulation</keyword>
<dbReference type="EMBL" id="DYWK01000006">
    <property type="protein sequence ID" value="HJF18285.1"/>
    <property type="molecule type" value="Genomic_DNA"/>
</dbReference>
<dbReference type="NCBIfam" id="TIGR00741">
    <property type="entry name" value="yfiA"/>
    <property type="match status" value="1"/>
</dbReference>
<comment type="function">
    <text evidence="3">Required for dimerization of active 70S ribosomes into 100S ribosomes in stationary phase; 100S ribosomes are translationally inactive and sometimes present during exponential growth.</text>
</comment>
<accession>A0A261FAG2</accession>
<keyword evidence="6" id="KW-0687">Ribonucleoprotein</keyword>
<evidence type="ECO:0000256" key="3">
    <source>
        <dbReference type="HAMAP-Rule" id="MF_00839"/>
    </source>
</evidence>
<dbReference type="GO" id="GO:0022627">
    <property type="term" value="C:cytosolic small ribosomal subunit"/>
    <property type="evidence" value="ECO:0007669"/>
    <property type="project" value="TreeGrafter"/>
</dbReference>
<reference evidence="5" key="3">
    <citation type="submission" date="2021-09" db="EMBL/GenBank/DDBJ databases">
        <authorList>
            <person name="Gilroy R."/>
        </authorList>
    </citation>
    <scope>NUCLEOTIDE SEQUENCE</scope>
    <source>
        <strain evidence="5">578</strain>
    </source>
</reference>
<dbReference type="OrthoDB" id="9794975at2"/>
<dbReference type="InterPro" id="IPR038416">
    <property type="entry name" value="Ribosom_S30AE_C_sf"/>
</dbReference>
<dbReference type="SUPFAM" id="SSF69754">
    <property type="entry name" value="Ribosome binding protein Y (YfiA homologue)"/>
    <property type="match status" value="1"/>
</dbReference>
<comment type="subcellular location">
    <subcellularLocation>
        <location evidence="3">Cytoplasm</location>
    </subcellularLocation>
</comment>
<keyword evidence="6" id="KW-0689">Ribosomal protein</keyword>
<gene>
    <name evidence="3" type="primary">hpf</name>
    <name evidence="5" type="synonym">raiA</name>
    <name evidence="6" type="ORF">AEAE_0635</name>
    <name evidence="5" type="ORF">K8U78_03915</name>
</gene>
<dbReference type="GO" id="GO:0045900">
    <property type="term" value="P:negative regulation of translational elongation"/>
    <property type="evidence" value="ECO:0007669"/>
    <property type="project" value="TreeGrafter"/>
</dbReference>
<dbReference type="Gene3D" id="3.30.505.50">
    <property type="entry name" value="Sigma 54 modulation/S30EA ribosomal protein, C-terminal domain"/>
    <property type="match status" value="1"/>
</dbReference>
<dbReference type="RefSeq" id="WP_094689708.1">
    <property type="nucleotide sequence ID" value="NZ_JACBYZ010000001.1"/>
</dbReference>
<feature type="domain" description="Sigma 54 modulation/S30EA ribosomal protein C-terminal" evidence="4">
    <location>
        <begin position="156"/>
        <end position="210"/>
    </location>
</feature>
<evidence type="ECO:0000259" key="4">
    <source>
        <dbReference type="Pfam" id="PF16321"/>
    </source>
</evidence>
<evidence type="ECO:0000256" key="1">
    <source>
        <dbReference type="ARBA" id="ARBA00022490"/>
    </source>
</evidence>
<dbReference type="HAMAP" id="MF_00839">
    <property type="entry name" value="HPF"/>
    <property type="match status" value="1"/>
</dbReference>
<dbReference type="Proteomes" id="UP000228976">
    <property type="component" value="Unassembled WGS sequence"/>
</dbReference>
<reference evidence="5" key="2">
    <citation type="journal article" date="2021" name="PeerJ">
        <title>Extensive microbial diversity within the chicken gut microbiome revealed by metagenomics and culture.</title>
        <authorList>
            <person name="Gilroy R."/>
            <person name="Ravi A."/>
            <person name="Getino M."/>
            <person name="Pursley I."/>
            <person name="Horton D.L."/>
            <person name="Alikhan N.F."/>
            <person name="Baker D."/>
            <person name="Gharbi K."/>
            <person name="Hall N."/>
            <person name="Watson M."/>
            <person name="Adriaenssens E.M."/>
            <person name="Foster-Nyarko E."/>
            <person name="Jarju S."/>
            <person name="Secka A."/>
            <person name="Antonio M."/>
            <person name="Oren A."/>
            <person name="Chaudhuri R.R."/>
            <person name="La Ragione R."/>
            <person name="Hildebrand F."/>
            <person name="Pallen M.J."/>
        </authorList>
    </citation>
    <scope>NUCLEOTIDE SEQUENCE</scope>
    <source>
        <strain evidence="5">578</strain>
    </source>
</reference>
<dbReference type="PANTHER" id="PTHR33231">
    <property type="entry name" value="30S RIBOSOMAL PROTEIN"/>
    <property type="match status" value="1"/>
</dbReference>
<comment type="caution">
    <text evidence="6">The sequence shown here is derived from an EMBL/GenBank/DDBJ whole genome shotgun (WGS) entry which is preliminary data.</text>
</comment>
<dbReference type="FunFam" id="3.30.505.50:FF:000002">
    <property type="entry name" value="Ribosome hibernation promoting factor"/>
    <property type="match status" value="1"/>
</dbReference>
<dbReference type="Pfam" id="PF16321">
    <property type="entry name" value="Ribosom_S30AE_C"/>
    <property type="match status" value="1"/>
</dbReference>
<reference evidence="6 7" key="1">
    <citation type="journal article" date="2017" name="BMC Genomics">
        <title>Comparative genomic and phylogenomic analyses of the Bifidobacteriaceae family.</title>
        <authorList>
            <person name="Lugli G.A."/>
            <person name="Milani C."/>
            <person name="Turroni F."/>
            <person name="Duranti S."/>
            <person name="Mancabelli L."/>
            <person name="Mangifesta M."/>
            <person name="Ferrario C."/>
            <person name="Modesto M."/>
            <person name="Mattarelli P."/>
            <person name="Jiri K."/>
            <person name="van Sinderen D."/>
            <person name="Ventura M."/>
        </authorList>
    </citation>
    <scope>NUCLEOTIDE SEQUENCE [LARGE SCALE GENOMIC DNA]</scope>
    <source>
        <strain evidence="6 7">LMG 21773</strain>
    </source>
</reference>
<evidence type="ECO:0000256" key="2">
    <source>
        <dbReference type="ARBA" id="ARBA00022845"/>
    </source>
</evidence>
<dbReference type="Proteomes" id="UP000715651">
    <property type="component" value="Unassembled WGS sequence"/>
</dbReference>
<dbReference type="AlphaFoldDB" id="A0A261FAG2"/>
<dbReference type="CDD" id="cd00552">
    <property type="entry name" value="RaiA"/>
    <property type="match status" value="1"/>
</dbReference>
<evidence type="ECO:0000313" key="5">
    <source>
        <dbReference type="EMBL" id="HJF18285.1"/>
    </source>
</evidence>